<dbReference type="FunFam" id="3.40.50.1820:FF:000126">
    <property type="entry name" value="Lipase"/>
    <property type="match status" value="1"/>
</dbReference>
<evidence type="ECO:0000313" key="7">
    <source>
        <dbReference type="Proteomes" id="UP001187471"/>
    </source>
</evidence>
<dbReference type="InterPro" id="IPR000073">
    <property type="entry name" value="AB_hydrolase_1"/>
</dbReference>
<dbReference type="GO" id="GO:0016787">
    <property type="term" value="F:hydrolase activity"/>
    <property type="evidence" value="ECO:0007669"/>
    <property type="project" value="UniProtKB-ARBA"/>
</dbReference>
<name>A0AA88SK55_9ASTE</name>
<gene>
    <name evidence="6" type="ORF">RJ640_028117</name>
</gene>
<evidence type="ECO:0000313" key="6">
    <source>
        <dbReference type="EMBL" id="KAK2992875.1"/>
    </source>
</evidence>
<dbReference type="AlphaFoldDB" id="A0AA88SK55"/>
<reference evidence="6" key="1">
    <citation type="submission" date="2022-12" db="EMBL/GenBank/DDBJ databases">
        <title>Draft genome assemblies for two species of Escallonia (Escalloniales).</title>
        <authorList>
            <person name="Chanderbali A."/>
            <person name="Dervinis C."/>
            <person name="Anghel I."/>
            <person name="Soltis D."/>
            <person name="Soltis P."/>
            <person name="Zapata F."/>
        </authorList>
    </citation>
    <scope>NUCLEOTIDE SEQUENCE</scope>
    <source>
        <strain evidence="6">UCBG92.1500</strain>
        <tissue evidence="6">Leaf</tissue>
    </source>
</reference>
<protein>
    <recommendedName>
        <fullName evidence="8">Triacylglycerol lipase 2</fullName>
    </recommendedName>
</protein>
<dbReference type="Pfam" id="PF04083">
    <property type="entry name" value="Abhydro_lipase"/>
    <property type="match status" value="1"/>
</dbReference>
<sequence>MASHSLLGLGVLSLWALVLTIQPYQALGSSRGSLGLITGSGAVDAAPPSGLCAAAVFVHGYECQEFNVITDDGFILSMQRIPEGRAGGGGIHKQPVLLQHGVLVGEEINRATLLKLKTVPSVQEECLDQMGNANPRHATGEADGGYKSITISSLNPKEWDLHHMGLSPSCIPMDGMTWLLTSPDQSLALILADAGYDVWIANTRGTRFSRRHLRLDPSNPAFWNWTWDDLVSHDLPAAIDFVFKQTGQKTHYVGHSMGTLIALASFSEGKQIDKVRSAALLSPIAYLSHMTTALGDVAARAFAGEITTLFGLAEFNPRGAPVASFLKALCAYPGVDCFDLLSALTGNNCCLNASTVELFLKNEPQSTATKNMVHLAQTVRDGKLAKYDYGSADLNVEHYGEAKPPVYNLANIPHNFPLFLSYGGRDALSDPRDVATLLDSLKLHDIDKLSVQYIKDYAHADFIMGVSAKDLVYNQILTFLRRN</sequence>
<dbReference type="SUPFAM" id="SSF53474">
    <property type="entry name" value="alpha/beta-Hydrolases"/>
    <property type="match status" value="1"/>
</dbReference>
<dbReference type="Proteomes" id="UP001187471">
    <property type="component" value="Unassembled WGS sequence"/>
</dbReference>
<evidence type="ECO:0000256" key="3">
    <source>
        <dbReference type="SAM" id="SignalP"/>
    </source>
</evidence>
<dbReference type="Gene3D" id="3.40.50.1820">
    <property type="entry name" value="alpha/beta hydrolase"/>
    <property type="match status" value="1"/>
</dbReference>
<organism evidence="6 7">
    <name type="scientific">Escallonia rubra</name>
    <dbReference type="NCBI Taxonomy" id="112253"/>
    <lineage>
        <taxon>Eukaryota</taxon>
        <taxon>Viridiplantae</taxon>
        <taxon>Streptophyta</taxon>
        <taxon>Embryophyta</taxon>
        <taxon>Tracheophyta</taxon>
        <taxon>Spermatophyta</taxon>
        <taxon>Magnoliopsida</taxon>
        <taxon>eudicotyledons</taxon>
        <taxon>Gunneridae</taxon>
        <taxon>Pentapetalae</taxon>
        <taxon>asterids</taxon>
        <taxon>campanulids</taxon>
        <taxon>Escalloniales</taxon>
        <taxon>Escalloniaceae</taxon>
        <taxon>Escallonia</taxon>
    </lineage>
</organism>
<evidence type="ECO:0008006" key="8">
    <source>
        <dbReference type="Google" id="ProtNLM"/>
    </source>
</evidence>
<dbReference type="InterPro" id="IPR029058">
    <property type="entry name" value="AB_hydrolase_fold"/>
</dbReference>
<dbReference type="InterPro" id="IPR006693">
    <property type="entry name" value="AB_hydrolase_lipase"/>
</dbReference>
<feature type="domain" description="Partial AB-hydrolase lipase" evidence="5">
    <location>
        <begin position="59"/>
        <end position="103"/>
    </location>
</feature>
<evidence type="ECO:0000256" key="1">
    <source>
        <dbReference type="ARBA" id="ARBA00022963"/>
    </source>
</evidence>
<evidence type="ECO:0000259" key="5">
    <source>
        <dbReference type="Pfam" id="PF04083"/>
    </source>
</evidence>
<dbReference type="GO" id="GO:0016042">
    <property type="term" value="P:lipid catabolic process"/>
    <property type="evidence" value="ECO:0007669"/>
    <property type="project" value="UniProtKB-KW"/>
</dbReference>
<dbReference type="Pfam" id="PF00561">
    <property type="entry name" value="Abhydrolase_1"/>
    <property type="match status" value="1"/>
</dbReference>
<keyword evidence="3" id="KW-0732">Signal</keyword>
<comment type="caution">
    <text evidence="6">The sequence shown here is derived from an EMBL/GenBank/DDBJ whole genome shotgun (WGS) entry which is preliminary data.</text>
</comment>
<accession>A0AA88SK55</accession>
<keyword evidence="7" id="KW-1185">Reference proteome</keyword>
<dbReference type="EMBL" id="JAVXUO010000371">
    <property type="protein sequence ID" value="KAK2992875.1"/>
    <property type="molecule type" value="Genomic_DNA"/>
</dbReference>
<evidence type="ECO:0000256" key="2">
    <source>
        <dbReference type="ARBA" id="ARBA00023098"/>
    </source>
</evidence>
<dbReference type="PANTHER" id="PTHR11005">
    <property type="entry name" value="LYSOSOMAL ACID LIPASE-RELATED"/>
    <property type="match status" value="1"/>
</dbReference>
<proteinExistence type="predicted"/>
<keyword evidence="2" id="KW-0443">Lipid metabolism</keyword>
<feature type="domain" description="AB hydrolase-1" evidence="4">
    <location>
        <begin position="191"/>
        <end position="463"/>
    </location>
</feature>
<feature type="chain" id="PRO_5041672702" description="Triacylglycerol lipase 2" evidence="3">
    <location>
        <begin position="21"/>
        <end position="483"/>
    </location>
</feature>
<evidence type="ECO:0000259" key="4">
    <source>
        <dbReference type="Pfam" id="PF00561"/>
    </source>
</evidence>
<feature type="signal peptide" evidence="3">
    <location>
        <begin position="1"/>
        <end position="20"/>
    </location>
</feature>
<keyword evidence="1" id="KW-0442">Lipid degradation</keyword>